<dbReference type="EMBL" id="MSZS01000005">
    <property type="protein sequence ID" value="PKX93412.1"/>
    <property type="molecule type" value="Genomic_DNA"/>
</dbReference>
<dbReference type="AlphaFoldDB" id="A0A2I1C6Z4"/>
<accession>A0A2I1C6Z4</accession>
<dbReference type="VEuPathDB" id="FungiDB:P174DRAFT_232263"/>
<organism evidence="1 2">
    <name type="scientific">Aspergillus novofumigatus (strain IBT 16806)</name>
    <dbReference type="NCBI Taxonomy" id="1392255"/>
    <lineage>
        <taxon>Eukaryota</taxon>
        <taxon>Fungi</taxon>
        <taxon>Dikarya</taxon>
        <taxon>Ascomycota</taxon>
        <taxon>Pezizomycotina</taxon>
        <taxon>Eurotiomycetes</taxon>
        <taxon>Eurotiomycetidae</taxon>
        <taxon>Eurotiales</taxon>
        <taxon>Aspergillaceae</taxon>
        <taxon>Aspergillus</taxon>
        <taxon>Aspergillus subgen. Fumigati</taxon>
    </lineage>
</organism>
<sequence>MDGVITNVVPLLKVDVNMITCIWTYLSNLGSEVECGWYLFQYFGVDFWMTAAGCVWMSLIPCSSQGVVVVENELTRFFDTFQQGSVPAKSGGTKLKLLSCPFRDRGPSSKPRMFQTTILVGVSNLCMFEVYINGLSQLTSTGPSTWHIGLDRLLP</sequence>
<evidence type="ECO:0000313" key="1">
    <source>
        <dbReference type="EMBL" id="PKX93412.1"/>
    </source>
</evidence>
<comment type="caution">
    <text evidence="1">The sequence shown here is derived from an EMBL/GenBank/DDBJ whole genome shotgun (WGS) entry which is preliminary data.</text>
</comment>
<dbReference type="GeneID" id="36528734"/>
<name>A0A2I1C6Z4_ASPN1</name>
<gene>
    <name evidence="1" type="ORF">P174DRAFT_232263</name>
</gene>
<dbReference type="RefSeq" id="XP_024682007.1">
    <property type="nucleotide sequence ID" value="XM_024821408.1"/>
</dbReference>
<proteinExistence type="predicted"/>
<dbReference type="Proteomes" id="UP000234474">
    <property type="component" value="Unassembled WGS sequence"/>
</dbReference>
<keyword evidence="2" id="KW-1185">Reference proteome</keyword>
<evidence type="ECO:0000313" key="2">
    <source>
        <dbReference type="Proteomes" id="UP000234474"/>
    </source>
</evidence>
<reference evidence="2" key="1">
    <citation type="journal article" date="2018" name="Proc. Natl. Acad. Sci. U.S.A.">
        <title>Linking secondary metabolites to gene clusters through genome sequencing of six diverse Aspergillus species.</title>
        <authorList>
            <person name="Kaerboelling I."/>
            <person name="Vesth T.C."/>
            <person name="Frisvad J.C."/>
            <person name="Nybo J.L."/>
            <person name="Theobald S."/>
            <person name="Kuo A."/>
            <person name="Bowyer P."/>
            <person name="Matsuda Y."/>
            <person name="Mondo S."/>
            <person name="Lyhne E.K."/>
            <person name="Kogle M.E."/>
            <person name="Clum A."/>
            <person name="Lipzen A."/>
            <person name="Salamov A."/>
            <person name="Ngan C.Y."/>
            <person name="Daum C."/>
            <person name="Chiniquy J."/>
            <person name="Barry K."/>
            <person name="LaButti K."/>
            <person name="Haridas S."/>
            <person name="Simmons B.A."/>
            <person name="Magnuson J.K."/>
            <person name="Mortensen U.H."/>
            <person name="Larsen T.O."/>
            <person name="Grigoriev I.V."/>
            <person name="Baker S.E."/>
            <person name="Andersen M.R."/>
        </authorList>
    </citation>
    <scope>NUCLEOTIDE SEQUENCE [LARGE SCALE GENOMIC DNA]</scope>
    <source>
        <strain evidence="2">IBT 16806</strain>
    </source>
</reference>
<protein>
    <submittedName>
        <fullName evidence="1">Uncharacterized protein</fullName>
    </submittedName>
</protein>